<dbReference type="GO" id="GO:0006313">
    <property type="term" value="P:DNA transposition"/>
    <property type="evidence" value="ECO:0007669"/>
    <property type="project" value="InterPro"/>
</dbReference>
<evidence type="ECO:0000313" key="2">
    <source>
        <dbReference type="EMBL" id="GMA72558.1"/>
    </source>
</evidence>
<name>A0AA38CW51_9ENTE</name>
<reference evidence="3" key="2">
    <citation type="submission" date="2023-02" db="EMBL/GenBank/DDBJ databases">
        <authorList>
            <person name="Sun Q."/>
            <person name="Mori K."/>
        </authorList>
    </citation>
    <scope>NUCLEOTIDE SEQUENCE</scope>
    <source>
        <strain evidence="3">NBRC 114545</strain>
    </source>
</reference>
<protein>
    <recommendedName>
        <fullName evidence="1">Transposase IS4-like domain-containing protein</fullName>
    </recommendedName>
</protein>
<reference evidence="3 4" key="1">
    <citation type="journal article" date="2014" name="Int. J. Syst. Evol. Microbiol.">
        <title>Complete genome sequence of Corynebacterium casei LMG S-19264T (=DSM 44701T), isolated from a smear-ripened cheese.</title>
        <authorList>
            <consortium name="US DOE Joint Genome Institute (JGI-PGF)"/>
            <person name="Walter F."/>
            <person name="Albersmeier A."/>
            <person name="Kalinowski J."/>
            <person name="Ruckert C."/>
        </authorList>
    </citation>
    <scope>NUCLEOTIDE SEQUENCE [LARGE SCALE GENOMIC DNA]</scope>
    <source>
        <strain evidence="3 4">NBRC 114545</strain>
    </source>
</reference>
<gene>
    <name evidence="2" type="ORF">GCM10025885_16070</name>
    <name evidence="3" type="ORF">GCM10025885_16420</name>
</gene>
<dbReference type="InterPro" id="IPR002559">
    <property type="entry name" value="Transposase_11"/>
</dbReference>
<dbReference type="EMBL" id="BSUW01000001">
    <property type="protein sequence ID" value="GMA72593.1"/>
    <property type="molecule type" value="Genomic_DNA"/>
</dbReference>
<comment type="caution">
    <text evidence="3">The sequence shown here is derived from an EMBL/GenBank/DDBJ whole genome shotgun (WGS) entry which is preliminary data.</text>
</comment>
<dbReference type="GO" id="GO:0003677">
    <property type="term" value="F:DNA binding"/>
    <property type="evidence" value="ECO:0007669"/>
    <property type="project" value="InterPro"/>
</dbReference>
<dbReference type="Gene3D" id="3.90.350.10">
    <property type="entry name" value="Transposase Inhibitor Protein From Tn5, Chain A, domain 1"/>
    <property type="match status" value="1"/>
</dbReference>
<sequence>MYYTMNPTDIYQVKRDFFQFSQKLAQGLAKPDQKFIFDMIFGMVKSQSPLLSDIARALEEDTRLLYTVKRLSRRGADFDDFHPLHQNYLQTVQPHLQEDMLVIVDNSDITKPYGEQFEALARVHDGSRGGTEKGYMSANISIASPKTKHPIPICSHLFSVAEEYFDSTNVETYKGLNLVKRLFQEKTYTLVMDRGYDSNDMFTFMHKQDDSFIVRLQDKRYLKYQNKRIKVPELALRRKGKITFSSTIKGKKYALKVSHIPVELPCLSKVPLNMVVVYGYGQKPMKLLTNKPIKNKEDVLAIVKAYITRWRIEENFRVQKQEYHLEKVRTLHLNSLRLIHCLVSYLIGHHSLLLEKETYYVKQVLHRAKATFSDQKIRLKLYRFIRGLAEILRFDSTGIQAYKRVKKRPRAHQLALAV</sequence>
<organism evidence="3 4">
    <name type="scientific">Tetragenococcus osmophilus</name>
    <dbReference type="NCBI Taxonomy" id="526944"/>
    <lineage>
        <taxon>Bacteria</taxon>
        <taxon>Bacillati</taxon>
        <taxon>Bacillota</taxon>
        <taxon>Bacilli</taxon>
        <taxon>Lactobacillales</taxon>
        <taxon>Enterococcaceae</taxon>
        <taxon>Tetragenococcus</taxon>
    </lineage>
</organism>
<feature type="domain" description="Transposase IS4-like" evidence="1">
    <location>
        <begin position="169"/>
        <end position="343"/>
    </location>
</feature>
<dbReference type="Proteomes" id="UP001157039">
    <property type="component" value="Unassembled WGS sequence"/>
</dbReference>
<dbReference type="GO" id="GO:0004803">
    <property type="term" value="F:transposase activity"/>
    <property type="evidence" value="ECO:0007669"/>
    <property type="project" value="InterPro"/>
</dbReference>
<dbReference type="AlphaFoldDB" id="A0AA38CW51"/>
<evidence type="ECO:0000313" key="4">
    <source>
        <dbReference type="Proteomes" id="UP001157039"/>
    </source>
</evidence>
<evidence type="ECO:0000313" key="3">
    <source>
        <dbReference type="EMBL" id="GMA72593.1"/>
    </source>
</evidence>
<accession>A0AA38CW51</accession>
<dbReference type="InterPro" id="IPR012337">
    <property type="entry name" value="RNaseH-like_sf"/>
</dbReference>
<dbReference type="EMBL" id="BSUW01000001">
    <property type="protein sequence ID" value="GMA72558.1"/>
    <property type="molecule type" value="Genomic_DNA"/>
</dbReference>
<proteinExistence type="predicted"/>
<dbReference type="SUPFAM" id="SSF53098">
    <property type="entry name" value="Ribonuclease H-like"/>
    <property type="match status" value="1"/>
</dbReference>
<dbReference type="Pfam" id="PF01609">
    <property type="entry name" value="DDE_Tnp_1"/>
    <property type="match status" value="1"/>
</dbReference>
<evidence type="ECO:0000259" key="1">
    <source>
        <dbReference type="Pfam" id="PF01609"/>
    </source>
</evidence>